<gene>
    <name evidence="3" type="ORF">BC343_11075</name>
</gene>
<keyword evidence="4" id="KW-1185">Reference proteome</keyword>
<evidence type="ECO:0000313" key="4">
    <source>
        <dbReference type="Proteomes" id="UP000189739"/>
    </source>
</evidence>
<evidence type="ECO:0008006" key="5">
    <source>
        <dbReference type="Google" id="ProtNLM"/>
    </source>
</evidence>
<proteinExistence type="predicted"/>
<evidence type="ECO:0000256" key="1">
    <source>
        <dbReference type="SAM" id="Phobius"/>
    </source>
</evidence>
<protein>
    <recommendedName>
        <fullName evidence="5">DUF4294 domain-containing protein</fullName>
    </recommendedName>
</protein>
<comment type="caution">
    <text evidence="3">The sequence shown here is derived from an EMBL/GenBank/DDBJ whole genome shotgun (WGS) entry which is preliminary data.</text>
</comment>
<evidence type="ECO:0000313" key="3">
    <source>
        <dbReference type="EMBL" id="OOQ58182.1"/>
    </source>
</evidence>
<dbReference type="STRING" id="1792845.BC343_11075"/>
<dbReference type="Proteomes" id="UP000189739">
    <property type="component" value="Unassembled WGS sequence"/>
</dbReference>
<dbReference type="OrthoDB" id="791955at2"/>
<organism evidence="3 4">
    <name type="scientific">Mucilaginibacter pedocola</name>
    <dbReference type="NCBI Taxonomy" id="1792845"/>
    <lineage>
        <taxon>Bacteria</taxon>
        <taxon>Pseudomonadati</taxon>
        <taxon>Bacteroidota</taxon>
        <taxon>Sphingobacteriia</taxon>
        <taxon>Sphingobacteriales</taxon>
        <taxon>Sphingobacteriaceae</taxon>
        <taxon>Mucilaginibacter</taxon>
    </lineage>
</organism>
<feature type="transmembrane region" description="Helical" evidence="1">
    <location>
        <begin position="187"/>
        <end position="206"/>
    </location>
</feature>
<evidence type="ECO:0000256" key="2">
    <source>
        <dbReference type="SAM" id="SignalP"/>
    </source>
</evidence>
<feature type="chain" id="PRO_5013204690" description="DUF4294 domain-containing protein" evidence="2">
    <location>
        <begin position="20"/>
        <end position="219"/>
    </location>
</feature>
<accession>A0A1S9PB35</accession>
<keyword evidence="2" id="KW-0732">Signal</keyword>
<dbReference type="RefSeq" id="WP_078349914.1">
    <property type="nucleotide sequence ID" value="NZ_MBTF01000034.1"/>
</dbReference>
<keyword evidence="1" id="KW-1133">Transmembrane helix</keyword>
<dbReference type="EMBL" id="MBTF01000034">
    <property type="protein sequence ID" value="OOQ58182.1"/>
    <property type="molecule type" value="Genomic_DNA"/>
</dbReference>
<feature type="signal peptide" evidence="2">
    <location>
        <begin position="1"/>
        <end position="19"/>
    </location>
</feature>
<keyword evidence="1" id="KW-0472">Membrane</keyword>
<reference evidence="3 4" key="1">
    <citation type="submission" date="2016-07" db="EMBL/GenBank/DDBJ databases">
        <title>Genomic analysis of zinc-resistant bacterium Mucilaginibacter pedocola TBZ30.</title>
        <authorList>
            <person name="Huang J."/>
            <person name="Tang J."/>
        </authorList>
    </citation>
    <scope>NUCLEOTIDE SEQUENCE [LARGE SCALE GENOMIC DNA]</scope>
    <source>
        <strain evidence="3 4">TBZ30</strain>
    </source>
</reference>
<name>A0A1S9PB35_9SPHI</name>
<sequence>MKKILMSLSLMLLAATGFAQVPFKPVEIDSAVTVSLPEGFTKKDTLGQSIYSGKTNIGYMVVIRQPNANNKPLKKERDLNNVMKDYIKGVKGQAEGSDALNARDTTIGHLKAKVFTLSTDQGAGVQLRNFIVIYTQDITYTFEYYYQQNRADLIKDEYKTFASSIQVSPELQRTDQYLSDAKGISPGLIGGVVVGVIVIGSMAFYISRRNRKLREQLES</sequence>
<keyword evidence="1" id="KW-0812">Transmembrane</keyword>
<dbReference type="AlphaFoldDB" id="A0A1S9PB35"/>